<comment type="caution">
    <text evidence="2">The sequence shown here is derived from an EMBL/GenBank/DDBJ whole genome shotgun (WGS) entry which is preliminary data.</text>
</comment>
<dbReference type="EMBL" id="JANPWZ010000739">
    <property type="protein sequence ID" value="KAJ3572746.1"/>
    <property type="molecule type" value="Genomic_DNA"/>
</dbReference>
<sequence>MSSGDERFYMSGAAIPAPRYKDKPPAITVPLRQRKHVREHFVRRRAELSRQSAPNFAGDDPHTCAQCENIVIDFEQFIKSEVIPICDNLEAALGRAAAGCAFFEWLVDLVVKRELPSDPTTLFQGDACAEINFGVRLTPWSRGLPMRIGTWAEFIEQDGKFLSEELEGGKLLVLALTDTVTSDAENISAEELPTRLLHLDTSDNLIRLVNVALLSLGDKGRISRSGYASLSYCWGGPQPLCLTDDTIAQLTQGIDVSILPPTLRDAVTALSFLGLEYIWIDALCIKQDDDVDKELEISRMSLYYGHNTVTISAASAAACTEGFLASSSTSGTFAAGPFRIPLATPEGAGNVQLTQFTKPPAEPIASRGWTYQESLLSRRLVIFGSREVYWTCNTVTGTYGGSDAMSQSKYSTVNSQLLGTTRNLSNILEYPFKFAWSDVVKEFMTRQLGVESDKLLAIAALASRIAQAAEKQGNPADQLLWRVDSPQGTRRAGLYRAPSWSWACIDGVWGGGLGVLSPLPFDIKKYEFNFQVTDFAVKPTHPSAPFGNIRSAYLIVQGWLKRLDGSMDTMTKFSLPDTIIRDERDGTASGLYVLADTVEDVELVQAVVRGKENKIEVYIIELIPPFFPRGRPSVGLVLRGRVGETMVRVGVYVLYAKLEALETFFDGLVEDIRLI</sequence>
<accession>A0A9W8NEW7</accession>
<dbReference type="VEuPathDB" id="FungiDB:F4678DRAFT_453396"/>
<feature type="domain" description="Heterokaryon incompatibility" evidence="1">
    <location>
        <begin position="227"/>
        <end position="373"/>
    </location>
</feature>
<dbReference type="InterPro" id="IPR010730">
    <property type="entry name" value="HET"/>
</dbReference>
<gene>
    <name evidence="2" type="ORF">NPX13_g4943</name>
</gene>
<dbReference type="PANTHER" id="PTHR33112">
    <property type="entry name" value="DOMAIN PROTEIN, PUTATIVE-RELATED"/>
    <property type="match status" value="1"/>
</dbReference>
<evidence type="ECO:0000313" key="3">
    <source>
        <dbReference type="Proteomes" id="UP001148614"/>
    </source>
</evidence>
<evidence type="ECO:0000313" key="2">
    <source>
        <dbReference type="EMBL" id="KAJ3572746.1"/>
    </source>
</evidence>
<dbReference type="PANTHER" id="PTHR33112:SF16">
    <property type="entry name" value="HETEROKARYON INCOMPATIBILITY DOMAIN-CONTAINING PROTEIN"/>
    <property type="match status" value="1"/>
</dbReference>
<proteinExistence type="predicted"/>
<name>A0A9W8NEW7_9PEZI</name>
<protein>
    <recommendedName>
        <fullName evidence="1">Heterokaryon incompatibility domain-containing protein</fullName>
    </recommendedName>
</protein>
<dbReference type="Pfam" id="PF06985">
    <property type="entry name" value="HET"/>
    <property type="match status" value="1"/>
</dbReference>
<dbReference type="Proteomes" id="UP001148614">
    <property type="component" value="Unassembled WGS sequence"/>
</dbReference>
<dbReference type="AlphaFoldDB" id="A0A9W8NEW7"/>
<organism evidence="2 3">
    <name type="scientific">Xylaria arbuscula</name>
    <dbReference type="NCBI Taxonomy" id="114810"/>
    <lineage>
        <taxon>Eukaryota</taxon>
        <taxon>Fungi</taxon>
        <taxon>Dikarya</taxon>
        <taxon>Ascomycota</taxon>
        <taxon>Pezizomycotina</taxon>
        <taxon>Sordariomycetes</taxon>
        <taxon>Xylariomycetidae</taxon>
        <taxon>Xylariales</taxon>
        <taxon>Xylariaceae</taxon>
        <taxon>Xylaria</taxon>
    </lineage>
</organism>
<evidence type="ECO:0000259" key="1">
    <source>
        <dbReference type="Pfam" id="PF06985"/>
    </source>
</evidence>
<keyword evidence="3" id="KW-1185">Reference proteome</keyword>
<reference evidence="2" key="1">
    <citation type="submission" date="2022-07" db="EMBL/GenBank/DDBJ databases">
        <title>Genome Sequence of Xylaria arbuscula.</title>
        <authorList>
            <person name="Buettner E."/>
        </authorList>
    </citation>
    <scope>NUCLEOTIDE SEQUENCE</scope>
    <source>
        <strain evidence="2">VT107</strain>
    </source>
</reference>